<feature type="site" description="Positions MEP for the nucleophilic attack" evidence="7">
    <location>
        <position position="153"/>
    </location>
</feature>
<dbReference type="EMBL" id="UAPV01000001">
    <property type="protein sequence ID" value="SPT68850.1"/>
    <property type="molecule type" value="Genomic_DNA"/>
</dbReference>
<dbReference type="PANTHER" id="PTHR32125">
    <property type="entry name" value="2-C-METHYL-D-ERYTHRITOL 4-PHOSPHATE CYTIDYLYLTRANSFERASE, CHLOROPLASTIC"/>
    <property type="match status" value="1"/>
</dbReference>
<dbReference type="SUPFAM" id="SSF53448">
    <property type="entry name" value="Nucleotide-diphospho-sugar transferases"/>
    <property type="match status" value="1"/>
</dbReference>
<comment type="function">
    <text evidence="7">Catalyzes the formation of 4-diphosphocytidyl-2-C-methyl-D-erythritol from CTP and 2-C-methyl-D-erythritol 4-phosphate (MEP).</text>
</comment>
<proteinExistence type="inferred from homology"/>
<evidence type="ECO:0000256" key="6">
    <source>
        <dbReference type="ARBA" id="ARBA00023229"/>
    </source>
</evidence>
<evidence type="ECO:0000256" key="2">
    <source>
        <dbReference type="ARBA" id="ARBA00004787"/>
    </source>
</evidence>
<evidence type="ECO:0000256" key="1">
    <source>
        <dbReference type="ARBA" id="ARBA00001282"/>
    </source>
</evidence>
<name>A0A2X0VM93_9GAMM</name>
<dbReference type="FunFam" id="3.90.550.10:FF:000003">
    <property type="entry name" value="2-C-methyl-D-erythritol 4-phosphate cytidylyltransferase"/>
    <property type="match status" value="1"/>
</dbReference>
<accession>A0A2X0VM93</accession>
<reference evidence="8 9" key="1">
    <citation type="submission" date="2018-06" db="EMBL/GenBank/DDBJ databases">
        <authorList>
            <consortium name="Pathogen Informatics"/>
            <person name="Doyle S."/>
        </authorList>
    </citation>
    <scope>NUCLEOTIDE SEQUENCE [LARGE SCALE GENOMIC DNA]</scope>
    <source>
        <strain evidence="8 9">NCTC13093</strain>
    </source>
</reference>
<dbReference type="Gene3D" id="3.90.550.10">
    <property type="entry name" value="Spore Coat Polysaccharide Biosynthesis Protein SpsA, Chain A"/>
    <property type="match status" value="1"/>
</dbReference>
<dbReference type="CDD" id="cd02516">
    <property type="entry name" value="CDP-ME_synthetase"/>
    <property type="match status" value="1"/>
</dbReference>
<keyword evidence="6 7" id="KW-0414">Isoprene biosynthesis</keyword>
<dbReference type="InterPro" id="IPR034683">
    <property type="entry name" value="IspD/TarI"/>
</dbReference>
<dbReference type="PROSITE" id="PS01295">
    <property type="entry name" value="ISPD"/>
    <property type="match status" value="1"/>
</dbReference>
<gene>
    <name evidence="7 8" type="primary">ispD</name>
    <name evidence="8" type="ORF">NCTC13093_00196</name>
</gene>
<feature type="site" description="Transition state stabilizer" evidence="7">
    <location>
        <position position="25"/>
    </location>
</feature>
<dbReference type="InterPro" id="IPR050088">
    <property type="entry name" value="IspD/TarI_cytidylyltransf_bact"/>
</dbReference>
<comment type="catalytic activity">
    <reaction evidence="1 7">
        <text>2-C-methyl-D-erythritol 4-phosphate + CTP + H(+) = 4-CDP-2-C-methyl-D-erythritol + diphosphate</text>
        <dbReference type="Rhea" id="RHEA:13429"/>
        <dbReference type="ChEBI" id="CHEBI:15378"/>
        <dbReference type="ChEBI" id="CHEBI:33019"/>
        <dbReference type="ChEBI" id="CHEBI:37563"/>
        <dbReference type="ChEBI" id="CHEBI:57823"/>
        <dbReference type="ChEBI" id="CHEBI:58262"/>
        <dbReference type="EC" id="2.7.7.60"/>
    </reaction>
</comment>
<dbReference type="UniPathway" id="UPA00056">
    <property type="reaction ID" value="UER00093"/>
</dbReference>
<evidence type="ECO:0000256" key="3">
    <source>
        <dbReference type="ARBA" id="ARBA00009789"/>
    </source>
</evidence>
<dbReference type="Proteomes" id="UP000250086">
    <property type="component" value="Unassembled WGS sequence"/>
</dbReference>
<dbReference type="InterPro" id="IPR001228">
    <property type="entry name" value="IspD"/>
</dbReference>
<dbReference type="PANTHER" id="PTHR32125:SF4">
    <property type="entry name" value="2-C-METHYL-D-ERYTHRITOL 4-PHOSPHATE CYTIDYLYLTRANSFERASE, CHLOROPLASTIC"/>
    <property type="match status" value="1"/>
</dbReference>
<comment type="pathway">
    <text evidence="2 7">Isoprenoid biosynthesis; isopentenyl diphosphate biosynthesis via DXP pathway; isopentenyl diphosphate from 1-deoxy-D-xylulose 5-phosphate: step 2/6.</text>
</comment>
<evidence type="ECO:0000256" key="4">
    <source>
        <dbReference type="ARBA" id="ARBA00022679"/>
    </source>
</evidence>
<feature type="site" description="Positions MEP for the nucleophilic attack" evidence="7">
    <location>
        <position position="209"/>
    </location>
</feature>
<keyword evidence="9" id="KW-1185">Reference proteome</keyword>
<dbReference type="GO" id="GO:0019288">
    <property type="term" value="P:isopentenyl diphosphate biosynthetic process, methylerythritol 4-phosphate pathway"/>
    <property type="evidence" value="ECO:0007669"/>
    <property type="project" value="UniProtKB-UniRule"/>
</dbReference>
<keyword evidence="5 7" id="KW-0548">Nucleotidyltransferase</keyword>
<dbReference type="GO" id="GO:0050518">
    <property type="term" value="F:2-C-methyl-D-erythritol 4-phosphate cytidylyltransferase activity"/>
    <property type="evidence" value="ECO:0007669"/>
    <property type="project" value="UniProtKB-UniRule"/>
</dbReference>
<dbReference type="Pfam" id="PF01128">
    <property type="entry name" value="IspD"/>
    <property type="match status" value="1"/>
</dbReference>
<dbReference type="EC" id="2.7.7.60" evidence="7"/>
<evidence type="ECO:0000313" key="9">
    <source>
        <dbReference type="Proteomes" id="UP000250086"/>
    </source>
</evidence>
<dbReference type="HAMAP" id="MF_00108">
    <property type="entry name" value="IspD"/>
    <property type="match status" value="1"/>
</dbReference>
<evidence type="ECO:0000313" key="8">
    <source>
        <dbReference type="EMBL" id="SPT68850.1"/>
    </source>
</evidence>
<dbReference type="RefSeq" id="WP_113743065.1">
    <property type="nucleotide sequence ID" value="NZ_UAPV01000001.1"/>
</dbReference>
<dbReference type="AlphaFoldDB" id="A0A2X0VM93"/>
<organism evidence="8 9">
    <name type="scientific">Anaerobiospirillum thomasii</name>
    <dbReference type="NCBI Taxonomy" id="179995"/>
    <lineage>
        <taxon>Bacteria</taxon>
        <taxon>Pseudomonadati</taxon>
        <taxon>Pseudomonadota</taxon>
        <taxon>Gammaproteobacteria</taxon>
        <taxon>Aeromonadales</taxon>
        <taxon>Succinivibrionaceae</taxon>
        <taxon>Anaerobiospirillum</taxon>
    </lineage>
</organism>
<evidence type="ECO:0000256" key="7">
    <source>
        <dbReference type="HAMAP-Rule" id="MF_00108"/>
    </source>
</evidence>
<keyword evidence="4 7" id="KW-0808">Transferase</keyword>
<comment type="similarity">
    <text evidence="3 7">Belongs to the IspD/TarI cytidylyltransferase family. IspD subfamily.</text>
</comment>
<feature type="site" description="Transition state stabilizer" evidence="7">
    <location>
        <position position="18"/>
    </location>
</feature>
<evidence type="ECO:0000256" key="5">
    <source>
        <dbReference type="ARBA" id="ARBA00022695"/>
    </source>
</evidence>
<protein>
    <recommendedName>
        <fullName evidence="7">2-C-methyl-D-erythritol 4-phosphate cytidylyltransferase</fullName>
        <ecNumber evidence="7">2.7.7.60</ecNumber>
    </recommendedName>
    <alternativeName>
        <fullName evidence="7">4-diphosphocytidyl-2C-methyl-D-erythritol synthase</fullName>
    </alternativeName>
    <alternativeName>
        <fullName evidence="7">MEP cytidylyltransferase</fullName>
        <shortName evidence="7">MCT</shortName>
    </alternativeName>
</protein>
<dbReference type="NCBIfam" id="TIGR00453">
    <property type="entry name" value="ispD"/>
    <property type="match status" value="1"/>
</dbReference>
<sequence>MRNILLDVVIPAAGVGSRMGSSIPKQYLKIQNIEIIAHTISVFLNLPYINNIIVVLSKEDSYFKSLPIASHKKIKLAQGGKERADSVLAGLYQSSTEYVMVHDAARPLLTELDVNKLVDEAIADDCSGGILCSAVSDTLKLESDGLIAKTVDRSHMFRAFTPQLFKTKDLIKALQDGFLNNALITDEASAMERAGFKVKLVSGRSDNIKITTQDDLFIANALFEYRGRKCE</sequence>
<dbReference type="InterPro" id="IPR029044">
    <property type="entry name" value="Nucleotide-diphossugar_trans"/>
</dbReference>
<dbReference type="InterPro" id="IPR018294">
    <property type="entry name" value="ISPD_synthase_CS"/>
</dbReference>